<dbReference type="Pfam" id="PF03745">
    <property type="entry name" value="DUF309"/>
    <property type="match status" value="1"/>
</dbReference>
<dbReference type="Proteomes" id="UP000245998">
    <property type="component" value="Unassembled WGS sequence"/>
</dbReference>
<proteinExistence type="predicted"/>
<dbReference type="SUPFAM" id="SSF140663">
    <property type="entry name" value="TTHA0068-like"/>
    <property type="match status" value="1"/>
</dbReference>
<gene>
    <name evidence="2" type="ORF">DCC39_06335</name>
</gene>
<dbReference type="InterPro" id="IPR005500">
    <property type="entry name" value="DUF309"/>
</dbReference>
<dbReference type="InterPro" id="IPR023203">
    <property type="entry name" value="TTHA0068_sf"/>
</dbReference>
<dbReference type="OrthoDB" id="165483at2"/>
<keyword evidence="3" id="KW-1185">Reference proteome</keyword>
<dbReference type="PANTHER" id="PTHR34796">
    <property type="entry name" value="EXPRESSED PROTEIN"/>
    <property type="match status" value="1"/>
</dbReference>
<feature type="region of interest" description="Disordered" evidence="1">
    <location>
        <begin position="156"/>
        <end position="179"/>
    </location>
</feature>
<evidence type="ECO:0000256" key="1">
    <source>
        <dbReference type="SAM" id="MobiDB-lite"/>
    </source>
</evidence>
<dbReference type="PANTHER" id="PTHR34796:SF1">
    <property type="entry name" value="EXPRESSED PROTEIN"/>
    <property type="match status" value="1"/>
</dbReference>
<sequence length="179" mass="21826">MNLVPYPEAYIRYLVYFHGLRDYFECHEVLEEHWKKDEKENRKKYWVGLIQIAVALYHQRRKNFKGAEKLMKNAINIIRMEKEAIHSLSLDYSKLLLILETRYREMLNKQEYTSIHLPIISNQLIELCKKECKKLNCIWGSESNLKNDELVHKHMLRDRSERMKERGNHKERREATRKH</sequence>
<reference evidence="2 3" key="1">
    <citation type="submission" date="2018-04" db="EMBL/GenBank/DDBJ databases">
        <title>Camelliibacillus theae gen. nov., sp. nov., isolated from Pu'er tea.</title>
        <authorList>
            <person name="Niu L."/>
        </authorList>
    </citation>
    <scope>NUCLEOTIDE SEQUENCE [LARGE SCALE GENOMIC DNA]</scope>
    <source>
        <strain evidence="2 3">T8</strain>
    </source>
</reference>
<dbReference type="EMBL" id="QCZG01000009">
    <property type="protein sequence ID" value="PWA12414.1"/>
    <property type="molecule type" value="Genomic_DNA"/>
</dbReference>
<evidence type="ECO:0000313" key="2">
    <source>
        <dbReference type="EMBL" id="PWA12414.1"/>
    </source>
</evidence>
<protein>
    <submittedName>
        <fullName evidence="2">DUF309 domain-containing protein</fullName>
    </submittedName>
</protein>
<organism evidence="2 3">
    <name type="scientific">Pueribacillus theae</name>
    <dbReference type="NCBI Taxonomy" id="2171751"/>
    <lineage>
        <taxon>Bacteria</taxon>
        <taxon>Bacillati</taxon>
        <taxon>Bacillota</taxon>
        <taxon>Bacilli</taxon>
        <taxon>Bacillales</taxon>
        <taxon>Bacillaceae</taxon>
        <taxon>Pueribacillus</taxon>
    </lineage>
</organism>
<evidence type="ECO:0000313" key="3">
    <source>
        <dbReference type="Proteomes" id="UP000245998"/>
    </source>
</evidence>
<name>A0A2U1K5D8_9BACI</name>
<dbReference type="AlphaFoldDB" id="A0A2U1K5D8"/>
<accession>A0A2U1K5D8</accession>
<dbReference type="Gene3D" id="1.10.3450.10">
    <property type="entry name" value="TTHA0068-like"/>
    <property type="match status" value="1"/>
</dbReference>
<comment type="caution">
    <text evidence="2">The sequence shown here is derived from an EMBL/GenBank/DDBJ whole genome shotgun (WGS) entry which is preliminary data.</text>
</comment>